<dbReference type="RefSeq" id="XP_014145583.1">
    <property type="nucleotide sequence ID" value="XM_014290108.1"/>
</dbReference>
<dbReference type="EMBL" id="KQ248314">
    <property type="protein sequence ID" value="KNC71681.1"/>
    <property type="molecule type" value="Genomic_DNA"/>
</dbReference>
<organism evidence="2 3">
    <name type="scientific">Sphaeroforma arctica JP610</name>
    <dbReference type="NCBI Taxonomy" id="667725"/>
    <lineage>
        <taxon>Eukaryota</taxon>
        <taxon>Ichthyosporea</taxon>
        <taxon>Ichthyophonida</taxon>
        <taxon>Sphaeroforma</taxon>
    </lineage>
</organism>
<evidence type="ECO:0000313" key="2">
    <source>
        <dbReference type="EMBL" id="KNC71681.1"/>
    </source>
</evidence>
<feature type="signal peptide" evidence="1">
    <location>
        <begin position="1"/>
        <end position="22"/>
    </location>
</feature>
<keyword evidence="3" id="KW-1185">Reference proteome</keyword>
<feature type="non-terminal residue" evidence="2">
    <location>
        <position position="102"/>
    </location>
</feature>
<accession>A0A0L0F523</accession>
<reference evidence="2 3" key="1">
    <citation type="submission" date="2011-02" db="EMBL/GenBank/DDBJ databases">
        <title>The Genome Sequence of Sphaeroforma arctica JP610.</title>
        <authorList>
            <consortium name="The Broad Institute Genome Sequencing Platform"/>
            <person name="Russ C."/>
            <person name="Cuomo C."/>
            <person name="Young S.K."/>
            <person name="Zeng Q."/>
            <person name="Gargeya S."/>
            <person name="Alvarado L."/>
            <person name="Berlin A."/>
            <person name="Chapman S.B."/>
            <person name="Chen Z."/>
            <person name="Freedman E."/>
            <person name="Gellesch M."/>
            <person name="Goldberg J."/>
            <person name="Griggs A."/>
            <person name="Gujja S."/>
            <person name="Heilman E."/>
            <person name="Heiman D."/>
            <person name="Howarth C."/>
            <person name="Mehta T."/>
            <person name="Neiman D."/>
            <person name="Pearson M."/>
            <person name="Roberts A."/>
            <person name="Saif S."/>
            <person name="Shea T."/>
            <person name="Shenoy N."/>
            <person name="Sisk P."/>
            <person name="Stolte C."/>
            <person name="Sykes S."/>
            <person name="White J."/>
            <person name="Yandava C."/>
            <person name="Burger G."/>
            <person name="Gray M.W."/>
            <person name="Holland P.W.H."/>
            <person name="King N."/>
            <person name="Lang F.B.F."/>
            <person name="Roger A.J."/>
            <person name="Ruiz-Trillo I."/>
            <person name="Haas B."/>
            <person name="Nusbaum C."/>
            <person name="Birren B."/>
        </authorList>
    </citation>
    <scope>NUCLEOTIDE SEQUENCE [LARGE SCALE GENOMIC DNA]</scope>
    <source>
        <strain evidence="2 3">JP610</strain>
    </source>
</reference>
<protein>
    <submittedName>
        <fullName evidence="2">Uncharacterized protein</fullName>
    </submittedName>
</protein>
<gene>
    <name evidence="2" type="ORF">SARC_15776</name>
</gene>
<keyword evidence="1" id="KW-0732">Signal</keyword>
<sequence length="102" mass="11170">LKVVRGVTAYLFLALQNSVTDAQKYADGHAQTDLDSPSVLSDNGSYSPSMLASDLIAVFAQNEETSHLAMHCLMREALSTRHGYLTGTELLLSHFRSVARKE</sequence>
<evidence type="ECO:0000313" key="3">
    <source>
        <dbReference type="Proteomes" id="UP000054560"/>
    </source>
</evidence>
<feature type="chain" id="PRO_5005538522" evidence="1">
    <location>
        <begin position="23"/>
        <end position="102"/>
    </location>
</feature>
<dbReference type="GeneID" id="25916280"/>
<name>A0A0L0F523_9EUKA</name>
<evidence type="ECO:0000256" key="1">
    <source>
        <dbReference type="SAM" id="SignalP"/>
    </source>
</evidence>
<proteinExistence type="predicted"/>
<feature type="non-terminal residue" evidence="2">
    <location>
        <position position="1"/>
    </location>
</feature>
<dbReference type="AlphaFoldDB" id="A0A0L0F523"/>
<dbReference type="Proteomes" id="UP000054560">
    <property type="component" value="Unassembled WGS sequence"/>
</dbReference>